<dbReference type="Proteomes" id="UP000646365">
    <property type="component" value="Unassembled WGS sequence"/>
</dbReference>
<protein>
    <recommendedName>
        <fullName evidence="3">Type VI secretion system baseplate subunit TssG</fullName>
    </recommendedName>
</protein>
<name>A0A8J3E1E5_9PROT</name>
<organism evidence="1 2">
    <name type="scientific">Aliidongia dinghuensis</name>
    <dbReference type="NCBI Taxonomy" id="1867774"/>
    <lineage>
        <taxon>Bacteria</taxon>
        <taxon>Pseudomonadati</taxon>
        <taxon>Pseudomonadota</taxon>
        <taxon>Alphaproteobacteria</taxon>
        <taxon>Rhodospirillales</taxon>
        <taxon>Dongiaceae</taxon>
        <taxon>Aliidongia</taxon>
    </lineage>
</organism>
<dbReference type="Pfam" id="PF06996">
    <property type="entry name" value="T6SS_TssG"/>
    <property type="match status" value="1"/>
</dbReference>
<evidence type="ECO:0008006" key="3">
    <source>
        <dbReference type="Google" id="ProtNLM"/>
    </source>
</evidence>
<proteinExistence type="predicted"/>
<dbReference type="EMBL" id="BMJQ01000003">
    <property type="protein sequence ID" value="GGF11196.1"/>
    <property type="molecule type" value="Genomic_DNA"/>
</dbReference>
<dbReference type="AlphaFoldDB" id="A0A8J3E1E5"/>
<dbReference type="PANTHER" id="PTHR35564">
    <property type="match status" value="1"/>
</dbReference>
<accession>A0A8J3E1E5</accession>
<reference evidence="1" key="1">
    <citation type="journal article" date="2014" name="Int. J. Syst. Evol. Microbiol.">
        <title>Complete genome sequence of Corynebacterium casei LMG S-19264T (=DSM 44701T), isolated from a smear-ripened cheese.</title>
        <authorList>
            <consortium name="US DOE Joint Genome Institute (JGI-PGF)"/>
            <person name="Walter F."/>
            <person name="Albersmeier A."/>
            <person name="Kalinowski J."/>
            <person name="Ruckert C."/>
        </authorList>
    </citation>
    <scope>NUCLEOTIDE SEQUENCE</scope>
    <source>
        <strain evidence="1">CGMCC 1.15725</strain>
    </source>
</reference>
<reference evidence="1" key="2">
    <citation type="submission" date="2020-09" db="EMBL/GenBank/DDBJ databases">
        <authorList>
            <person name="Sun Q."/>
            <person name="Zhou Y."/>
        </authorList>
    </citation>
    <scope>NUCLEOTIDE SEQUENCE</scope>
    <source>
        <strain evidence="1">CGMCC 1.15725</strain>
    </source>
</reference>
<dbReference type="PANTHER" id="PTHR35564:SF4">
    <property type="entry name" value="CYTOPLASMIC PROTEIN"/>
    <property type="match status" value="1"/>
</dbReference>
<comment type="caution">
    <text evidence="1">The sequence shown here is derived from an EMBL/GenBank/DDBJ whole genome shotgun (WGS) entry which is preliminary data.</text>
</comment>
<dbReference type="InterPro" id="IPR010732">
    <property type="entry name" value="T6SS_TssG-like"/>
</dbReference>
<evidence type="ECO:0000313" key="1">
    <source>
        <dbReference type="EMBL" id="GGF11196.1"/>
    </source>
</evidence>
<dbReference type="NCBIfam" id="TIGR03347">
    <property type="entry name" value="VI_chp_1"/>
    <property type="match status" value="1"/>
</dbReference>
<keyword evidence="2" id="KW-1185">Reference proteome</keyword>
<evidence type="ECO:0000313" key="2">
    <source>
        <dbReference type="Proteomes" id="UP000646365"/>
    </source>
</evidence>
<sequence>MQALAEKPYRFGFFQALRRLENLYADRPRIGTSEHAAEDPVRLAQEAHLVAAPATLAAFEPGSPGGLPRLTSYFFGLFGPQGPLPLHLTEFARERQRHHGDPTMVRFMDLFHHRMLSLMYRAWAINEPTVSFDRPGDDPFGRYLGATFGLGMGELRDRDELPDAVRLHYAGLFAAQTRPAAGLQTILAGYFGLPVAIEEFVPGWMKLPDELRWHLGSTPDSGTLSQSAAPGARVWSCQHKFRIVFGPLSLEEYERLLPGGESLARLVPLVRFYMGDELTWDIKLILRREEIPRFELGGRNRLGWTSWGLSSPPTRDAQDLELNPLGRAA</sequence>
<gene>
    <name evidence="1" type="ORF">GCM10011611_16050</name>
</gene>